<feature type="transmembrane region" description="Helical" evidence="1">
    <location>
        <begin position="221"/>
        <end position="241"/>
    </location>
</feature>
<evidence type="ECO:0008006" key="4">
    <source>
        <dbReference type="Google" id="ProtNLM"/>
    </source>
</evidence>
<feature type="transmembrane region" description="Helical" evidence="1">
    <location>
        <begin position="97"/>
        <end position="115"/>
    </location>
</feature>
<gene>
    <name evidence="2" type="ORF">EYC87_13905</name>
</gene>
<sequence>MLSNKLYLDGYIPYSEITWIFGPLQLALVKFVHGWCEIPISNSSVRFLTLAHWLLLACVGYWLVRRFTGSWLWSASAFVLIFLYPRSLVNEPGHPQVLVAILALLIPLIGCWYDARGGRLPWIVIGAVAAAIINVKINAGAFCVAAVLVVLLSPSRLKANFYPLCTIVVVASMLLPVLLMYPLISIENCLYFAIIVGFSTASFALVVSFKSQAGELLNHNAVALVSGFTAVSLFALGFAAAEGISPLDILLSLMRLSNSQVEFFHFFRDYSLAQVFVAGLSLVMALVAVTVRNSTIVGWILWFSRGIFLVGVIYALVIDGPANSQALIAYATPWCWVAAFKTSNDAAPLGRMLLVAIAVWMPLLAYPIPGTQLYFGGLFVLTASIVCAADASAVLNARFNGSSTFLREKLLPISLVVAVTTLLLSLYGTAKKQYANYQPLRLAGTEFIRIEPGRAKIYRELVQSLNGADVVLTNSRFNSLYFWTGAHVPSPGFLSQYPLRHATPEQQQWGKAGVLNALRPMLVIKKSGLVESDPDGTNWIELHFEISEEIGPYTLMKKRLTVSDSTQRLRY</sequence>
<feature type="transmembrane region" description="Helical" evidence="1">
    <location>
        <begin position="164"/>
        <end position="184"/>
    </location>
</feature>
<feature type="transmembrane region" description="Helical" evidence="1">
    <location>
        <begin position="70"/>
        <end position="85"/>
    </location>
</feature>
<feature type="transmembrane region" description="Helical" evidence="1">
    <location>
        <begin position="296"/>
        <end position="316"/>
    </location>
</feature>
<reference evidence="2" key="1">
    <citation type="submission" date="2019-02" db="EMBL/GenBank/DDBJ databases">
        <authorList>
            <person name="Li S.-H."/>
        </authorList>
    </citation>
    <scope>NUCLEOTIDE SEQUENCE</scope>
    <source>
        <strain evidence="2">IMCC8485</strain>
    </source>
</reference>
<organism evidence="2 3">
    <name type="scientific">Candidatus Seongchinamella marina</name>
    <dbReference type="NCBI Taxonomy" id="2518990"/>
    <lineage>
        <taxon>Bacteria</taxon>
        <taxon>Pseudomonadati</taxon>
        <taxon>Pseudomonadota</taxon>
        <taxon>Gammaproteobacteria</taxon>
        <taxon>Cellvibrionales</taxon>
        <taxon>Halieaceae</taxon>
        <taxon>Seongchinamella</taxon>
    </lineage>
</organism>
<proteinExistence type="predicted"/>
<feature type="transmembrane region" description="Helical" evidence="1">
    <location>
        <begin position="374"/>
        <end position="398"/>
    </location>
</feature>
<evidence type="ECO:0000256" key="1">
    <source>
        <dbReference type="SAM" id="Phobius"/>
    </source>
</evidence>
<feature type="transmembrane region" description="Helical" evidence="1">
    <location>
        <begin position="352"/>
        <end position="368"/>
    </location>
</feature>
<evidence type="ECO:0000313" key="2">
    <source>
        <dbReference type="EMBL" id="MCX2974683.1"/>
    </source>
</evidence>
<keyword evidence="3" id="KW-1185">Reference proteome</keyword>
<comment type="caution">
    <text evidence="2">The sequence shown here is derived from an EMBL/GenBank/DDBJ whole genome shotgun (WGS) entry which is preliminary data.</text>
</comment>
<evidence type="ECO:0000313" key="3">
    <source>
        <dbReference type="Proteomes" id="UP001143307"/>
    </source>
</evidence>
<feature type="transmembrane region" description="Helical" evidence="1">
    <location>
        <begin position="121"/>
        <end position="152"/>
    </location>
</feature>
<dbReference type="EMBL" id="SHNP01000005">
    <property type="protein sequence ID" value="MCX2974683.1"/>
    <property type="molecule type" value="Genomic_DNA"/>
</dbReference>
<name>A0ABT3SXF9_9GAMM</name>
<keyword evidence="1" id="KW-0472">Membrane</keyword>
<keyword evidence="1" id="KW-0812">Transmembrane</keyword>
<accession>A0ABT3SXF9</accession>
<feature type="transmembrane region" description="Helical" evidence="1">
    <location>
        <begin position="270"/>
        <end position="289"/>
    </location>
</feature>
<feature type="transmembrane region" description="Helical" evidence="1">
    <location>
        <begin position="12"/>
        <end position="32"/>
    </location>
</feature>
<protein>
    <recommendedName>
        <fullName evidence="4">Glycosyltransferase RgtA/B/C/D-like domain-containing protein</fullName>
    </recommendedName>
</protein>
<feature type="transmembrane region" description="Helical" evidence="1">
    <location>
        <begin position="44"/>
        <end position="64"/>
    </location>
</feature>
<dbReference type="Proteomes" id="UP001143307">
    <property type="component" value="Unassembled WGS sequence"/>
</dbReference>
<feature type="transmembrane region" description="Helical" evidence="1">
    <location>
        <begin position="410"/>
        <end position="430"/>
    </location>
</feature>
<dbReference type="RefSeq" id="WP_279253414.1">
    <property type="nucleotide sequence ID" value="NZ_SHNP01000005.1"/>
</dbReference>
<keyword evidence="1" id="KW-1133">Transmembrane helix</keyword>
<feature type="transmembrane region" description="Helical" evidence="1">
    <location>
        <begin position="190"/>
        <end position="209"/>
    </location>
</feature>